<feature type="domain" description="RagB/SusD" evidence="7">
    <location>
        <begin position="320"/>
        <end position="539"/>
    </location>
</feature>
<proteinExistence type="inferred from homology"/>
<comment type="similarity">
    <text evidence="2">Belongs to the SusD family.</text>
</comment>
<dbReference type="EMBL" id="FNUV01000002">
    <property type="protein sequence ID" value="SEF63493.1"/>
    <property type="molecule type" value="Genomic_DNA"/>
</dbReference>
<evidence type="ECO:0000256" key="3">
    <source>
        <dbReference type="ARBA" id="ARBA00022729"/>
    </source>
</evidence>
<dbReference type="SUPFAM" id="SSF48452">
    <property type="entry name" value="TPR-like"/>
    <property type="match status" value="1"/>
</dbReference>
<feature type="signal peptide" evidence="6">
    <location>
        <begin position="1"/>
        <end position="22"/>
    </location>
</feature>
<sequence>MHKKMKKLIFPALFVCAFGAVSCDSNLDIDQKGVVDAGGYYASDADADAALMDMYGTYIQNVAGTEGIDNPEQVLLNYSADDILAGGGSKGSHDAFRVFDEFTYNESNSTLKSCYNRYVASIYHANLVISNLSTENRNGTEPKFTSAYSKQCVEEARVMRAYLHLMMAAIWNRPAILDRLLESDEMPVQAESQEQVLKWVVSECDKAINSGYLPKRNGIGDKDATARMSVGFAQFIAGKAAMFANDPATARKYLGDLIKSGDYKLIPSDEYWTNFHIAGDGNSEKIFEPNYIYDSNAGSSNDKNSRSRWMVANLFNWRTQALASMPAVCPAAGWSGGAIQQDFAKKFVEHDGNSPRRRACFLTEEEFLYEVEWNSDKNDAPLAEKETDPNRGIKAATGIFSHGPYFEWKHMSFAKAPKLLTGGKDYPRDNVPEIQAGVSNQKNFNVARYAEALLLYAEACIGSSEEANGLKALNEVQERSGSGKISKSLTFEDVMEEKQYEMWFENCRFLDLVRWAKQGKVNLDEVYNKRYGGIHTKVPVVYDEFFTKGAAKHKLYVEYSNVNYNDFSDKYMYLPFPLDCRLANHFKNVLGWESLNDTSEEGAE</sequence>
<organism evidence="8 9">
    <name type="scientific">Xylanibacter ruminicola</name>
    <name type="common">Prevotella ruminicola</name>
    <dbReference type="NCBI Taxonomy" id="839"/>
    <lineage>
        <taxon>Bacteria</taxon>
        <taxon>Pseudomonadati</taxon>
        <taxon>Bacteroidota</taxon>
        <taxon>Bacteroidia</taxon>
        <taxon>Bacteroidales</taxon>
        <taxon>Prevotellaceae</taxon>
        <taxon>Xylanibacter</taxon>
    </lineage>
</organism>
<dbReference type="InterPro" id="IPR011990">
    <property type="entry name" value="TPR-like_helical_dom_sf"/>
</dbReference>
<evidence type="ECO:0000256" key="4">
    <source>
        <dbReference type="ARBA" id="ARBA00023136"/>
    </source>
</evidence>
<keyword evidence="5" id="KW-0998">Cell outer membrane</keyword>
<dbReference type="Gene3D" id="1.25.40.390">
    <property type="match status" value="1"/>
</dbReference>
<dbReference type="PROSITE" id="PS51257">
    <property type="entry name" value="PROKAR_LIPOPROTEIN"/>
    <property type="match status" value="1"/>
</dbReference>
<dbReference type="Proteomes" id="UP000236735">
    <property type="component" value="Unassembled WGS sequence"/>
</dbReference>
<protein>
    <submittedName>
        <fullName evidence="8">Starch-binding associating with outer membrane</fullName>
    </submittedName>
</protein>
<keyword evidence="4" id="KW-0472">Membrane</keyword>
<dbReference type="InterPro" id="IPR012944">
    <property type="entry name" value="SusD_RagB_dom"/>
</dbReference>
<keyword evidence="3 6" id="KW-0732">Signal</keyword>
<evidence type="ECO:0000259" key="7">
    <source>
        <dbReference type="Pfam" id="PF07980"/>
    </source>
</evidence>
<dbReference type="AlphaFoldDB" id="A0A1H5TL60"/>
<evidence type="ECO:0000256" key="1">
    <source>
        <dbReference type="ARBA" id="ARBA00004442"/>
    </source>
</evidence>
<evidence type="ECO:0000256" key="6">
    <source>
        <dbReference type="SAM" id="SignalP"/>
    </source>
</evidence>
<comment type="subcellular location">
    <subcellularLocation>
        <location evidence="1">Cell outer membrane</location>
    </subcellularLocation>
</comment>
<name>A0A1H5TL60_XYLRU</name>
<evidence type="ECO:0000256" key="5">
    <source>
        <dbReference type="ARBA" id="ARBA00023237"/>
    </source>
</evidence>
<evidence type="ECO:0000256" key="2">
    <source>
        <dbReference type="ARBA" id="ARBA00006275"/>
    </source>
</evidence>
<feature type="chain" id="PRO_5009285156" evidence="6">
    <location>
        <begin position="23"/>
        <end position="604"/>
    </location>
</feature>
<gene>
    <name evidence="8" type="ORF">SAMN05216354_1123</name>
</gene>
<dbReference type="GO" id="GO:0009279">
    <property type="term" value="C:cell outer membrane"/>
    <property type="evidence" value="ECO:0007669"/>
    <property type="project" value="UniProtKB-SubCell"/>
</dbReference>
<reference evidence="8 9" key="1">
    <citation type="submission" date="2016-10" db="EMBL/GenBank/DDBJ databases">
        <authorList>
            <person name="de Groot N.N."/>
        </authorList>
    </citation>
    <scope>NUCLEOTIDE SEQUENCE [LARGE SCALE GENOMIC DNA]</scope>
    <source>
        <strain evidence="8 9">AR32</strain>
    </source>
</reference>
<evidence type="ECO:0000313" key="9">
    <source>
        <dbReference type="Proteomes" id="UP000236735"/>
    </source>
</evidence>
<evidence type="ECO:0000313" key="8">
    <source>
        <dbReference type="EMBL" id="SEF63493.1"/>
    </source>
</evidence>
<dbReference type="Pfam" id="PF07980">
    <property type="entry name" value="SusD_RagB"/>
    <property type="match status" value="1"/>
</dbReference>
<accession>A0A1H5TL60</accession>